<dbReference type="GO" id="GO:0006777">
    <property type="term" value="P:Mo-molybdopterin cofactor biosynthetic process"/>
    <property type="evidence" value="ECO:0007669"/>
    <property type="project" value="InterPro"/>
</dbReference>
<gene>
    <name evidence="2" type="primary">mobB</name>
    <name evidence="2" type="ORF">GCM10011322_41220</name>
</gene>
<dbReference type="GO" id="GO:0005525">
    <property type="term" value="F:GTP binding"/>
    <property type="evidence" value="ECO:0007669"/>
    <property type="project" value="InterPro"/>
</dbReference>
<evidence type="ECO:0000313" key="3">
    <source>
        <dbReference type="Proteomes" id="UP000600449"/>
    </source>
</evidence>
<dbReference type="Proteomes" id="UP000600449">
    <property type="component" value="Unassembled WGS sequence"/>
</dbReference>
<dbReference type="EMBL" id="BMMF01000014">
    <property type="protein sequence ID" value="GGK49916.1"/>
    <property type="molecule type" value="Genomic_DNA"/>
</dbReference>
<dbReference type="PANTHER" id="PTHR40072:SF1">
    <property type="entry name" value="MOLYBDOPTERIN-GUANINE DINUCLEOTIDE BIOSYNTHESIS ADAPTER PROTEIN"/>
    <property type="match status" value="1"/>
</dbReference>
<evidence type="ECO:0000313" key="2">
    <source>
        <dbReference type="EMBL" id="GGK49916.1"/>
    </source>
</evidence>
<dbReference type="Pfam" id="PF03205">
    <property type="entry name" value="MobB"/>
    <property type="match status" value="1"/>
</dbReference>
<dbReference type="SUPFAM" id="SSF52540">
    <property type="entry name" value="P-loop containing nucleoside triphosphate hydrolases"/>
    <property type="match status" value="1"/>
</dbReference>
<dbReference type="InterPro" id="IPR004435">
    <property type="entry name" value="MobB_dom"/>
</dbReference>
<keyword evidence="3" id="KW-1185">Reference proteome</keyword>
<dbReference type="InterPro" id="IPR052539">
    <property type="entry name" value="MGD_biosynthesis_adapter"/>
</dbReference>
<dbReference type="Gene3D" id="3.40.50.300">
    <property type="entry name" value="P-loop containing nucleotide triphosphate hydrolases"/>
    <property type="match status" value="1"/>
</dbReference>
<dbReference type="InterPro" id="IPR027417">
    <property type="entry name" value="P-loop_NTPase"/>
</dbReference>
<organism evidence="2 3">
    <name type="scientific">Salinarimonas ramus</name>
    <dbReference type="NCBI Taxonomy" id="690164"/>
    <lineage>
        <taxon>Bacteria</taxon>
        <taxon>Pseudomonadati</taxon>
        <taxon>Pseudomonadota</taxon>
        <taxon>Alphaproteobacteria</taxon>
        <taxon>Hyphomicrobiales</taxon>
        <taxon>Salinarimonadaceae</taxon>
        <taxon>Salinarimonas</taxon>
    </lineage>
</organism>
<accession>A0A917QHE2</accession>
<reference evidence="2 3" key="1">
    <citation type="journal article" date="2014" name="Int. J. Syst. Evol. Microbiol.">
        <title>Complete genome sequence of Corynebacterium casei LMG S-19264T (=DSM 44701T), isolated from a smear-ripened cheese.</title>
        <authorList>
            <consortium name="US DOE Joint Genome Institute (JGI-PGF)"/>
            <person name="Walter F."/>
            <person name="Albersmeier A."/>
            <person name="Kalinowski J."/>
            <person name="Ruckert C."/>
        </authorList>
    </citation>
    <scope>NUCLEOTIDE SEQUENCE [LARGE SCALE GENOMIC DNA]</scope>
    <source>
        <strain evidence="2 3">CGMCC 1.9161</strain>
    </source>
</reference>
<dbReference type="NCBIfam" id="TIGR00176">
    <property type="entry name" value="mobB"/>
    <property type="match status" value="1"/>
</dbReference>
<name>A0A917QHE2_9HYPH</name>
<comment type="caution">
    <text evidence="2">The sequence shown here is derived from an EMBL/GenBank/DDBJ whole genome shotgun (WGS) entry which is preliminary data.</text>
</comment>
<dbReference type="PANTHER" id="PTHR40072">
    <property type="entry name" value="MOLYBDOPTERIN-GUANINE DINUCLEOTIDE BIOSYNTHESIS ADAPTER PROTEIN-RELATED"/>
    <property type="match status" value="1"/>
</dbReference>
<dbReference type="AlphaFoldDB" id="A0A917QHE2"/>
<dbReference type="CDD" id="cd03116">
    <property type="entry name" value="MobB"/>
    <property type="match status" value="1"/>
</dbReference>
<feature type="domain" description="Molybdopterin-guanine dinucleotide biosynthesis protein B (MobB)" evidence="1">
    <location>
        <begin position="3"/>
        <end position="136"/>
    </location>
</feature>
<evidence type="ECO:0000259" key="1">
    <source>
        <dbReference type="Pfam" id="PF03205"/>
    </source>
</evidence>
<sequence>MRVIGITGWSGAGKTTLVTKLIPALAGRGLTVATMKHAHHGFDVDQPGKDSRLHRDAGGREVLVASGRRVALVRELAPDEPEPSLGALLARLSPADVVLVEGWKGWAHPKIAVHRAANGAPPLHGTLASVRAVASDVPLPDAIVPVIDLDDVEAIADAVLRHGEERDTLLPALQAPVMTLARPKRRDDEI</sequence>
<protein>
    <submittedName>
        <fullName evidence="2">Molybdopterin-guanine dinucleotide biosynthesis protein MobB</fullName>
    </submittedName>
</protein>
<proteinExistence type="predicted"/>